<name>A0A212JHR4_9BACT</name>
<evidence type="ECO:0000313" key="1">
    <source>
        <dbReference type="EMBL" id="SBV98968.1"/>
    </source>
</evidence>
<organism evidence="1">
    <name type="scientific">uncultured Desulfovibrio sp</name>
    <dbReference type="NCBI Taxonomy" id="167968"/>
    <lineage>
        <taxon>Bacteria</taxon>
        <taxon>Pseudomonadati</taxon>
        <taxon>Thermodesulfobacteriota</taxon>
        <taxon>Desulfovibrionia</taxon>
        <taxon>Desulfovibrionales</taxon>
        <taxon>Desulfovibrionaceae</taxon>
        <taxon>Desulfovibrio</taxon>
        <taxon>environmental samples</taxon>
    </lineage>
</organism>
<sequence length="98" mass="10652">MDLPAPAMPISVMQGAGIAGAAVKSGLLDMRTPELLEWKRMTAMLSYAVNMEFLEVNRLVGMCPSQRCLSTPGFASRWLMMPRRSAFSPVPAPSFFAG</sequence>
<accession>A0A212JHR4</accession>
<dbReference type="EMBL" id="FLUP01000001">
    <property type="protein sequence ID" value="SBV98968.1"/>
    <property type="molecule type" value="Genomic_DNA"/>
</dbReference>
<proteinExistence type="predicted"/>
<protein>
    <submittedName>
        <fullName evidence="1">Uncharacterized protein</fullName>
    </submittedName>
</protein>
<gene>
    <name evidence="1" type="ORF">KM92DES2_11129</name>
</gene>
<dbReference type="AlphaFoldDB" id="A0A212JHR4"/>
<reference evidence="1" key="1">
    <citation type="submission" date="2016-04" db="EMBL/GenBank/DDBJ databases">
        <authorList>
            <person name="Evans L.H."/>
            <person name="Alamgir A."/>
            <person name="Owens N."/>
            <person name="Weber N.D."/>
            <person name="Virtaneva K."/>
            <person name="Barbian K."/>
            <person name="Babar A."/>
            <person name="Rosenke K."/>
        </authorList>
    </citation>
    <scope>NUCLEOTIDE SEQUENCE</scope>
    <source>
        <strain evidence="1">92-2</strain>
    </source>
</reference>